<dbReference type="EMBL" id="CP094348">
    <property type="protein sequence ID" value="UOB20678.1"/>
    <property type="molecule type" value="Genomic_DNA"/>
</dbReference>
<accession>A0ABY4A0H5</accession>
<reference evidence="5" key="1">
    <citation type="submission" date="2022-03" db="EMBL/GenBank/DDBJ databases">
        <authorList>
            <person name="Vrbovska V."/>
            <person name="Kovarovic V."/>
            <person name="Botka T."/>
            <person name="Pantucek R."/>
        </authorList>
    </citation>
    <scope>NUCLEOTIDE SEQUENCE</scope>
    <source>
        <strain evidence="5">CCM 2609</strain>
    </source>
</reference>
<dbReference type="SUPFAM" id="SSF46785">
    <property type="entry name" value="Winged helix' DNA-binding domain"/>
    <property type="match status" value="1"/>
</dbReference>
<keyword evidence="6" id="KW-1185">Reference proteome</keyword>
<reference evidence="5" key="2">
    <citation type="submission" date="2022-04" db="EMBL/GenBank/DDBJ databases">
        <title>Antimicrobial genetic elements in methicillin-resistant Macrococcus armenti.</title>
        <authorList>
            <person name="Keller J.E."/>
            <person name="Schwendener S."/>
            <person name="Pantucek R."/>
            <person name="Perreten V."/>
        </authorList>
    </citation>
    <scope>NUCLEOTIDE SEQUENCE</scope>
    <source>
        <strain evidence="5">CCM 2609</strain>
    </source>
</reference>
<dbReference type="Gene3D" id="1.10.10.10">
    <property type="entry name" value="Winged helix-like DNA-binding domain superfamily/Winged helix DNA-binding domain"/>
    <property type="match status" value="1"/>
</dbReference>
<dbReference type="PANTHER" id="PTHR42756">
    <property type="entry name" value="TRANSCRIPTIONAL REGULATOR, MARR"/>
    <property type="match status" value="1"/>
</dbReference>
<keyword evidence="1" id="KW-0805">Transcription regulation</keyword>
<dbReference type="PROSITE" id="PS50995">
    <property type="entry name" value="HTH_MARR_2"/>
    <property type="match status" value="1"/>
</dbReference>
<name>A0ABY4A0H5_9STAP</name>
<dbReference type="InterPro" id="IPR000835">
    <property type="entry name" value="HTH_MarR-typ"/>
</dbReference>
<sequence>MTRVEQQLQLFDHILVIRKAYVEKMNKTLLQFGLSSSQWLVLKIIVKKQSTTLVEIAKLRNIEKPTATKIIQFLIQHQFIESCIGEDKRSKLLTPTQKGCDIYKEIMIMIESVHTNHLKHINDKTLETINLALSQIKFNE</sequence>
<evidence type="ECO:0000313" key="6">
    <source>
        <dbReference type="Proteomes" id="UP000830343"/>
    </source>
</evidence>
<evidence type="ECO:0000313" key="5">
    <source>
        <dbReference type="EMBL" id="UOB20678.1"/>
    </source>
</evidence>
<proteinExistence type="predicted"/>
<dbReference type="InterPro" id="IPR036390">
    <property type="entry name" value="WH_DNA-bd_sf"/>
</dbReference>
<evidence type="ECO:0000256" key="3">
    <source>
        <dbReference type="ARBA" id="ARBA00023163"/>
    </source>
</evidence>
<organism evidence="5 6">
    <name type="scientific">Macrococcus armenti</name>
    <dbReference type="NCBI Taxonomy" id="2875764"/>
    <lineage>
        <taxon>Bacteria</taxon>
        <taxon>Bacillati</taxon>
        <taxon>Bacillota</taxon>
        <taxon>Bacilli</taxon>
        <taxon>Bacillales</taxon>
        <taxon>Staphylococcaceae</taxon>
        <taxon>Macrococcus</taxon>
    </lineage>
</organism>
<dbReference type="SMART" id="SM00347">
    <property type="entry name" value="HTH_MARR"/>
    <property type="match status" value="1"/>
</dbReference>
<evidence type="ECO:0000256" key="1">
    <source>
        <dbReference type="ARBA" id="ARBA00023015"/>
    </source>
</evidence>
<protein>
    <submittedName>
        <fullName evidence="5">MarR family transcriptional regulator</fullName>
    </submittedName>
</protein>
<dbReference type="PANTHER" id="PTHR42756:SF1">
    <property type="entry name" value="TRANSCRIPTIONAL REPRESSOR OF EMRAB OPERON"/>
    <property type="match status" value="1"/>
</dbReference>
<feature type="domain" description="HTH marR-type" evidence="4">
    <location>
        <begin position="1"/>
        <end position="138"/>
    </location>
</feature>
<dbReference type="InterPro" id="IPR036388">
    <property type="entry name" value="WH-like_DNA-bd_sf"/>
</dbReference>
<dbReference type="RefSeq" id="WP_243365977.1">
    <property type="nucleotide sequence ID" value="NZ_CP094348.1"/>
</dbReference>
<dbReference type="Pfam" id="PF01047">
    <property type="entry name" value="MarR"/>
    <property type="match status" value="1"/>
</dbReference>
<dbReference type="Proteomes" id="UP000830343">
    <property type="component" value="Chromosome"/>
</dbReference>
<evidence type="ECO:0000259" key="4">
    <source>
        <dbReference type="PROSITE" id="PS50995"/>
    </source>
</evidence>
<keyword evidence="3" id="KW-0804">Transcription</keyword>
<gene>
    <name evidence="5" type="ORF">MRZ06_00930</name>
</gene>
<keyword evidence="2" id="KW-0238">DNA-binding</keyword>
<evidence type="ECO:0000256" key="2">
    <source>
        <dbReference type="ARBA" id="ARBA00023125"/>
    </source>
</evidence>